<evidence type="ECO:0000313" key="9">
    <source>
        <dbReference type="Proteomes" id="UP000241010"/>
    </source>
</evidence>
<dbReference type="GO" id="GO:0008289">
    <property type="term" value="F:lipid binding"/>
    <property type="evidence" value="ECO:0007669"/>
    <property type="project" value="UniProtKB-KW"/>
</dbReference>
<dbReference type="PANTHER" id="PTHR21427">
    <property type="entry name" value="UBIQUINONE BIOSYNTHESIS PROTEIN COQ9, MITOCHONDRIAL"/>
    <property type="match status" value="1"/>
</dbReference>
<dbReference type="InterPro" id="IPR012762">
    <property type="entry name" value="Ubiq_biosynth_COQ9"/>
</dbReference>
<comment type="pathway">
    <text evidence="1">Cofactor biosynthesis; ubiquinone biosynthesis.</text>
</comment>
<dbReference type="AlphaFoldDB" id="A0A2T4JYQ1"/>
<dbReference type="Gene3D" id="1.10.357.10">
    <property type="entry name" value="Tetracycline Repressor, domain 2"/>
    <property type="match status" value="1"/>
</dbReference>
<evidence type="ECO:0000313" key="8">
    <source>
        <dbReference type="EMBL" id="PTE23052.1"/>
    </source>
</evidence>
<evidence type="ECO:0000256" key="6">
    <source>
        <dbReference type="ARBA" id="ARBA00058104"/>
    </source>
</evidence>
<evidence type="ECO:0000256" key="3">
    <source>
        <dbReference type="ARBA" id="ARBA00022688"/>
    </source>
</evidence>
<comment type="similarity">
    <text evidence="2">Belongs to the COQ9 family.</text>
</comment>
<dbReference type="PANTHER" id="PTHR21427:SF19">
    <property type="entry name" value="UBIQUINONE BIOSYNTHESIS PROTEIN COQ9, MITOCHONDRIAL"/>
    <property type="match status" value="1"/>
</dbReference>
<dbReference type="InterPro" id="IPR013718">
    <property type="entry name" value="COQ9_C"/>
</dbReference>
<keyword evidence="3" id="KW-0831">Ubiquinone biosynthesis</keyword>
<protein>
    <submittedName>
        <fullName evidence="8">COQ9 family protein</fullName>
    </submittedName>
</protein>
<organism evidence="8 9">
    <name type="scientific">Cereibacter changlensis JA139</name>
    <dbReference type="NCBI Taxonomy" id="1188249"/>
    <lineage>
        <taxon>Bacteria</taxon>
        <taxon>Pseudomonadati</taxon>
        <taxon>Pseudomonadota</taxon>
        <taxon>Alphaproteobacteria</taxon>
        <taxon>Rhodobacterales</taxon>
        <taxon>Paracoccaceae</taxon>
        <taxon>Cereibacter</taxon>
    </lineage>
</organism>
<evidence type="ECO:0000256" key="5">
    <source>
        <dbReference type="ARBA" id="ARBA00023121"/>
    </source>
</evidence>
<evidence type="ECO:0000256" key="4">
    <source>
        <dbReference type="ARBA" id="ARBA00022946"/>
    </source>
</evidence>
<dbReference type="GO" id="GO:0006744">
    <property type="term" value="P:ubiquinone biosynthetic process"/>
    <property type="evidence" value="ECO:0007669"/>
    <property type="project" value="UniProtKB-KW"/>
</dbReference>
<gene>
    <name evidence="8" type="ORF">C5F48_03720</name>
</gene>
<dbReference type="OrthoDB" id="7201143at2"/>
<dbReference type="NCBIfam" id="TIGR02396">
    <property type="entry name" value="diverge_rpsU"/>
    <property type="match status" value="1"/>
</dbReference>
<keyword evidence="5" id="KW-0446">Lipid-binding</keyword>
<evidence type="ECO:0000259" key="7">
    <source>
        <dbReference type="Pfam" id="PF08511"/>
    </source>
</evidence>
<evidence type="ECO:0000256" key="2">
    <source>
        <dbReference type="ARBA" id="ARBA00010766"/>
    </source>
</evidence>
<evidence type="ECO:0000256" key="1">
    <source>
        <dbReference type="ARBA" id="ARBA00004749"/>
    </source>
</evidence>
<dbReference type="Pfam" id="PF08511">
    <property type="entry name" value="COQ9"/>
    <property type="match status" value="1"/>
</dbReference>
<feature type="domain" description="COQ9 C-terminal" evidence="7">
    <location>
        <begin position="119"/>
        <end position="188"/>
    </location>
</feature>
<dbReference type="Proteomes" id="UP000241010">
    <property type="component" value="Unassembled WGS sequence"/>
</dbReference>
<keyword evidence="9" id="KW-1185">Reference proteome</keyword>
<reference evidence="8 9" key="1">
    <citation type="submission" date="2018-03" db="EMBL/GenBank/DDBJ databases">
        <title>Cereibacter changlensis.</title>
        <authorList>
            <person name="Meyer T.E."/>
            <person name="Miller S."/>
            <person name="Lodha T."/>
            <person name="Gandham S."/>
            <person name="Chintalapati S."/>
            <person name="Chintalapati V.R."/>
        </authorList>
    </citation>
    <scope>NUCLEOTIDE SEQUENCE [LARGE SCALE GENOMIC DNA]</scope>
    <source>
        <strain evidence="8 9">JA139</strain>
    </source>
</reference>
<keyword evidence="4" id="KW-0809">Transit peptide</keyword>
<comment type="caution">
    <text evidence="8">The sequence shown here is derived from an EMBL/GenBank/DDBJ whole genome shotgun (WGS) entry which is preliminary data.</text>
</comment>
<accession>A0A2T4JYQ1</accession>
<comment type="function">
    <text evidence="6">Membrane-associated protein that warps the membrane surface to access and bind aromatic isoprenes with high specificity, including ubiquinone (CoQ) isoprene intermediates and presents them directly to COQ7, therefore facilitating the COQ7-mediated hydroxylase step. Participates in the biosynthesis of coenzyme Q, also named ubiquinone, an essential lipid-soluble electron transporter for aerobic cellular respiration.</text>
</comment>
<proteinExistence type="inferred from homology"/>
<dbReference type="RefSeq" id="WP_107662564.1">
    <property type="nucleotide sequence ID" value="NZ_PZKG01000010.1"/>
</dbReference>
<name>A0A2T4JYQ1_9RHOB</name>
<dbReference type="EMBL" id="PZKG01000010">
    <property type="protein sequence ID" value="PTE23052.1"/>
    <property type="molecule type" value="Genomic_DNA"/>
</dbReference>
<sequence>MEAEDGLETAKNALLDAALLHVPFDGWSEATLRAAVRDSGVAPGLAKALFPRGGVDLALAYHARGDAAMQAKAARANLGMMRYSERVAALIRFRLEAVEDKELVRRGSTLFSLPQHAADGAAAIWGTADKIWTALGDSSRDVNWYTKRATLSAVYASTVLYWLGDDSPGHFATWEFLDRRIENVMRFEKLKADAAKNPLVKALTAGPMKLIDRIRAPNLPADLPGQSRR</sequence>